<dbReference type="SUPFAM" id="SSF52540">
    <property type="entry name" value="P-loop containing nucleoside triphosphate hydrolases"/>
    <property type="match status" value="1"/>
</dbReference>
<reference evidence="10 11" key="1">
    <citation type="journal article" date="2016" name="Nat. Commun.">
        <title>Thousands of microbial genomes shed light on interconnected biogeochemical processes in an aquifer system.</title>
        <authorList>
            <person name="Anantharaman K."/>
            <person name="Brown C.T."/>
            <person name="Hug L.A."/>
            <person name="Sharon I."/>
            <person name="Castelle C.J."/>
            <person name="Probst A.J."/>
            <person name="Thomas B.C."/>
            <person name="Singh A."/>
            <person name="Wilkins M.J."/>
            <person name="Karaoz U."/>
            <person name="Brodie E.L."/>
            <person name="Williams K.H."/>
            <person name="Hubbard S.S."/>
            <person name="Banfield J.F."/>
        </authorList>
    </citation>
    <scope>NUCLEOTIDE SEQUENCE [LARGE SCALE GENOMIC DNA]</scope>
</reference>
<evidence type="ECO:0000256" key="8">
    <source>
        <dbReference type="HAMAP-Rule" id="MF_00011"/>
    </source>
</evidence>
<dbReference type="STRING" id="1817883.A3G31_00410"/>
<dbReference type="AlphaFoldDB" id="A0A1F7SGC4"/>
<feature type="binding site" description="in other chain" evidence="8">
    <location>
        <position position="129"/>
    </location>
    <ligand>
        <name>IMP</name>
        <dbReference type="ChEBI" id="CHEBI:58053"/>
        <note>ligand shared between dimeric partners</note>
    </ligand>
</feature>
<feature type="binding site" description="in other chain" evidence="8">
    <location>
        <position position="224"/>
    </location>
    <ligand>
        <name>IMP</name>
        <dbReference type="ChEBI" id="CHEBI:58053"/>
        <note>ligand shared between dimeric partners</note>
    </ligand>
</feature>
<name>A0A1F7SGC4_9BACT</name>
<dbReference type="GO" id="GO:0044208">
    <property type="term" value="P:'de novo' AMP biosynthetic process"/>
    <property type="evidence" value="ECO:0007669"/>
    <property type="project" value="UniProtKB-UniRule"/>
</dbReference>
<dbReference type="PANTHER" id="PTHR11846">
    <property type="entry name" value="ADENYLOSUCCINATE SYNTHETASE"/>
    <property type="match status" value="1"/>
</dbReference>
<comment type="cofactor">
    <cofactor evidence="8">
        <name>Mg(2+)</name>
        <dbReference type="ChEBI" id="CHEBI:18420"/>
    </cofactor>
    <text evidence="8">Binds 1 Mg(2+) ion per subunit.</text>
</comment>
<keyword evidence="7 8" id="KW-0342">GTP-binding</keyword>
<evidence type="ECO:0000256" key="3">
    <source>
        <dbReference type="ARBA" id="ARBA00022723"/>
    </source>
</evidence>
<dbReference type="GO" id="GO:0005525">
    <property type="term" value="F:GTP binding"/>
    <property type="evidence" value="ECO:0007669"/>
    <property type="project" value="UniProtKB-UniRule"/>
</dbReference>
<keyword evidence="5 8" id="KW-0658">Purine biosynthesis</keyword>
<evidence type="ECO:0000256" key="4">
    <source>
        <dbReference type="ARBA" id="ARBA00022741"/>
    </source>
</evidence>
<dbReference type="Gene3D" id="1.10.300.10">
    <property type="entry name" value="Adenylosuccinate Synthetase, subunit A, domain 2"/>
    <property type="match status" value="1"/>
</dbReference>
<dbReference type="UniPathway" id="UPA00075">
    <property type="reaction ID" value="UER00335"/>
</dbReference>
<keyword evidence="3 8" id="KW-0479">Metal-binding</keyword>
<evidence type="ECO:0000256" key="5">
    <source>
        <dbReference type="ARBA" id="ARBA00022755"/>
    </source>
</evidence>
<comment type="catalytic activity">
    <reaction evidence="8 9">
        <text>IMP + L-aspartate + GTP = N(6)-(1,2-dicarboxyethyl)-AMP + GDP + phosphate + 2 H(+)</text>
        <dbReference type="Rhea" id="RHEA:15753"/>
        <dbReference type="ChEBI" id="CHEBI:15378"/>
        <dbReference type="ChEBI" id="CHEBI:29991"/>
        <dbReference type="ChEBI" id="CHEBI:37565"/>
        <dbReference type="ChEBI" id="CHEBI:43474"/>
        <dbReference type="ChEBI" id="CHEBI:57567"/>
        <dbReference type="ChEBI" id="CHEBI:58053"/>
        <dbReference type="ChEBI" id="CHEBI:58189"/>
        <dbReference type="EC" id="6.3.4.4"/>
    </reaction>
</comment>
<comment type="caution">
    <text evidence="10">The sequence shown here is derived from an EMBL/GenBank/DDBJ whole genome shotgun (WGS) entry which is preliminary data.</text>
</comment>
<dbReference type="GO" id="GO:0046040">
    <property type="term" value="P:IMP metabolic process"/>
    <property type="evidence" value="ECO:0007669"/>
    <property type="project" value="TreeGrafter"/>
</dbReference>
<feature type="binding site" evidence="8">
    <location>
        <position position="13"/>
    </location>
    <ligand>
        <name>Mg(2+)</name>
        <dbReference type="ChEBI" id="CHEBI:18420"/>
    </ligand>
</feature>
<feature type="binding site" evidence="8">
    <location>
        <position position="40"/>
    </location>
    <ligand>
        <name>Mg(2+)</name>
        <dbReference type="ChEBI" id="CHEBI:18420"/>
    </ligand>
</feature>
<keyword evidence="4 8" id="KW-0547">Nucleotide-binding</keyword>
<dbReference type="PANTHER" id="PTHR11846:SF0">
    <property type="entry name" value="ADENYLOSUCCINATE SYNTHETASE"/>
    <property type="match status" value="1"/>
</dbReference>
<dbReference type="InterPro" id="IPR018220">
    <property type="entry name" value="Adenylosuccin_syn_GTP-bd"/>
</dbReference>
<feature type="binding site" description="in other chain" evidence="8">
    <location>
        <begin position="38"/>
        <end position="41"/>
    </location>
    <ligand>
        <name>IMP</name>
        <dbReference type="ChEBI" id="CHEBI:58053"/>
        <note>ligand shared between dimeric partners</note>
    </ligand>
</feature>
<dbReference type="PROSITE" id="PS01266">
    <property type="entry name" value="ADENYLOSUCCIN_SYN_1"/>
    <property type="match status" value="1"/>
</dbReference>
<dbReference type="EMBL" id="MGDI01000029">
    <property type="protein sequence ID" value="OGL52846.1"/>
    <property type="molecule type" value="Genomic_DNA"/>
</dbReference>
<feature type="binding site" evidence="8">
    <location>
        <begin position="12"/>
        <end position="18"/>
    </location>
    <ligand>
        <name>GTP</name>
        <dbReference type="ChEBI" id="CHEBI:37565"/>
    </ligand>
</feature>
<feature type="binding site" evidence="8">
    <location>
        <begin position="413"/>
        <end position="415"/>
    </location>
    <ligand>
        <name>GTP</name>
        <dbReference type="ChEBI" id="CHEBI:37565"/>
    </ligand>
</feature>
<evidence type="ECO:0000256" key="6">
    <source>
        <dbReference type="ARBA" id="ARBA00022842"/>
    </source>
</evidence>
<gene>
    <name evidence="8" type="primary">purA</name>
    <name evidence="10" type="ORF">A3G31_00410</name>
</gene>
<dbReference type="Proteomes" id="UP000178082">
    <property type="component" value="Unassembled WGS sequence"/>
</dbReference>
<dbReference type="InterPro" id="IPR042109">
    <property type="entry name" value="Adenylosuccinate_synth_dom1"/>
</dbReference>
<dbReference type="InterPro" id="IPR042111">
    <property type="entry name" value="Adenylosuccinate_synth_dom3"/>
</dbReference>
<dbReference type="EC" id="6.3.4.4" evidence="8 9"/>
<keyword evidence="8" id="KW-0963">Cytoplasm</keyword>
<evidence type="ECO:0000256" key="2">
    <source>
        <dbReference type="ARBA" id="ARBA00022598"/>
    </source>
</evidence>
<comment type="function">
    <text evidence="8">Plays an important role in the de novo pathway of purine nucleotide biosynthesis. Catalyzes the first committed step in the biosynthesis of AMP from IMP.</text>
</comment>
<feature type="active site" description="Proton acceptor" evidence="8">
    <location>
        <position position="13"/>
    </location>
</feature>
<keyword evidence="2 8" id="KW-0436">Ligase</keyword>
<evidence type="ECO:0000256" key="9">
    <source>
        <dbReference type="RuleBase" id="RU000520"/>
    </source>
</evidence>
<dbReference type="NCBIfam" id="NF002223">
    <property type="entry name" value="PRK01117.1"/>
    <property type="match status" value="1"/>
</dbReference>
<keyword evidence="6 8" id="KW-0460">Magnesium</keyword>
<dbReference type="InterPro" id="IPR001114">
    <property type="entry name" value="Adenylosuccinate_synthetase"/>
</dbReference>
<feature type="binding site" evidence="8">
    <location>
        <begin position="299"/>
        <end position="305"/>
    </location>
    <ligand>
        <name>substrate</name>
    </ligand>
</feature>
<dbReference type="Gene3D" id="3.90.170.10">
    <property type="entry name" value="Adenylosuccinate Synthetase, subunit A, domain 3"/>
    <property type="match status" value="1"/>
</dbReference>
<sequence>MANTLVVGAQWGDEGKGKIVDILTENSDIICRYQGGPNAGHTVVLKDKKFIFHLIPSGILHSNKLCIIGNGVVIDPQAMVLEMEDLKKGGVKIGKNLKVSKNAHLIMPYHKVLDKERETKLGKGKIGTTMRGVGPAYIDKIGRVGIRICDLMNEKIFREKIEENLLEKNFLIKNYFKAKPLSASQIFDEYMGYRRIIKPFFADIGEILKKAIISKKKLLFEGAQGSMLDVDHGTYPFVTSSNTTVGGVLTGLGIPLKQINDIIGISKAYTTRVGSGVFPTEVFGEDGEMLSSRGAEFGATTGRRRRCGWLDLMVLKYTIWINGINMLAITKLDVLDEFPKIKVCTGYELNGKKLKSFPIEHHILNKIKPVYKEIKGWCSSTFGVREYKALPKQAKDYLKFISDSLECKISIISTGAKREETVIV</sequence>
<feature type="binding site" description="in other chain" evidence="8">
    <location>
        <begin position="13"/>
        <end position="16"/>
    </location>
    <ligand>
        <name>IMP</name>
        <dbReference type="ChEBI" id="CHEBI:58053"/>
        <note>ligand shared between dimeric partners</note>
    </ligand>
</feature>
<dbReference type="InterPro" id="IPR027417">
    <property type="entry name" value="P-loop_NTPase"/>
</dbReference>
<comment type="subunit">
    <text evidence="1 8">Homodimer.</text>
</comment>
<dbReference type="FunFam" id="1.10.300.10:FF:000001">
    <property type="entry name" value="Adenylosuccinate synthetase"/>
    <property type="match status" value="1"/>
</dbReference>
<accession>A0A1F7SGC4</accession>
<comment type="similarity">
    <text evidence="8 9">Belongs to the adenylosuccinate synthetase family.</text>
</comment>
<evidence type="ECO:0000313" key="11">
    <source>
        <dbReference type="Proteomes" id="UP000178082"/>
    </source>
</evidence>
<feature type="active site" description="Proton donor" evidence="8">
    <location>
        <position position="41"/>
    </location>
</feature>
<dbReference type="SMART" id="SM00788">
    <property type="entry name" value="Adenylsucc_synt"/>
    <property type="match status" value="1"/>
</dbReference>
<evidence type="ECO:0000256" key="7">
    <source>
        <dbReference type="ARBA" id="ARBA00023134"/>
    </source>
</evidence>
<feature type="binding site" description="in other chain" evidence="8">
    <location>
        <position position="239"/>
    </location>
    <ligand>
        <name>IMP</name>
        <dbReference type="ChEBI" id="CHEBI:58053"/>
        <note>ligand shared between dimeric partners</note>
    </ligand>
</feature>
<dbReference type="NCBIfam" id="TIGR00184">
    <property type="entry name" value="purA"/>
    <property type="match status" value="1"/>
</dbReference>
<dbReference type="Gene3D" id="3.40.440.10">
    <property type="entry name" value="Adenylosuccinate Synthetase, subunit A, domain 1"/>
    <property type="match status" value="1"/>
</dbReference>
<feature type="binding site" evidence="8">
    <location>
        <begin position="40"/>
        <end position="42"/>
    </location>
    <ligand>
        <name>GTP</name>
        <dbReference type="ChEBI" id="CHEBI:37565"/>
    </ligand>
</feature>
<organism evidence="10 11">
    <name type="scientific">Candidatus Schekmanbacteria bacterium RIFCSPLOWO2_12_FULL_38_15</name>
    <dbReference type="NCBI Taxonomy" id="1817883"/>
    <lineage>
        <taxon>Bacteria</taxon>
        <taxon>Candidatus Schekmaniibacteriota</taxon>
    </lineage>
</organism>
<evidence type="ECO:0000313" key="10">
    <source>
        <dbReference type="EMBL" id="OGL52846.1"/>
    </source>
</evidence>
<comment type="subcellular location">
    <subcellularLocation>
        <location evidence="8">Cytoplasm</location>
    </subcellularLocation>
</comment>
<dbReference type="GO" id="GO:0000287">
    <property type="term" value="F:magnesium ion binding"/>
    <property type="evidence" value="ECO:0007669"/>
    <property type="project" value="UniProtKB-UniRule"/>
</dbReference>
<dbReference type="HAMAP" id="MF_00011">
    <property type="entry name" value="Adenylosucc_synth"/>
    <property type="match status" value="1"/>
</dbReference>
<proteinExistence type="inferred from homology"/>
<dbReference type="GO" id="GO:0004019">
    <property type="term" value="F:adenylosuccinate synthase activity"/>
    <property type="evidence" value="ECO:0007669"/>
    <property type="project" value="UniProtKB-UniRule"/>
</dbReference>
<comment type="pathway">
    <text evidence="8 9">Purine metabolism; AMP biosynthesis via de novo pathway; AMP from IMP: step 1/2.</text>
</comment>
<dbReference type="CDD" id="cd03108">
    <property type="entry name" value="AdSS"/>
    <property type="match status" value="1"/>
</dbReference>
<dbReference type="InterPro" id="IPR042110">
    <property type="entry name" value="Adenylosuccinate_synth_dom2"/>
</dbReference>
<feature type="binding site" evidence="8">
    <location>
        <position position="143"/>
    </location>
    <ligand>
        <name>IMP</name>
        <dbReference type="ChEBI" id="CHEBI:58053"/>
        <note>ligand shared between dimeric partners</note>
    </ligand>
</feature>
<feature type="binding site" evidence="8">
    <location>
        <begin position="331"/>
        <end position="333"/>
    </location>
    <ligand>
        <name>GTP</name>
        <dbReference type="ChEBI" id="CHEBI:37565"/>
    </ligand>
</feature>
<feature type="binding site" evidence="8">
    <location>
        <position position="305"/>
    </location>
    <ligand>
        <name>GTP</name>
        <dbReference type="ChEBI" id="CHEBI:37565"/>
    </ligand>
</feature>
<dbReference type="Pfam" id="PF00709">
    <property type="entry name" value="Adenylsucc_synt"/>
    <property type="match status" value="1"/>
</dbReference>
<protein>
    <recommendedName>
        <fullName evidence="8 9">Adenylosuccinate synthetase</fullName>
        <shortName evidence="8">AMPSase</shortName>
        <shortName evidence="8">AdSS</shortName>
        <ecNumber evidence="8 9">6.3.4.4</ecNumber>
    </recommendedName>
    <alternativeName>
        <fullName evidence="8">IMP--aspartate ligase</fullName>
    </alternativeName>
</protein>
<dbReference type="GO" id="GO:0005737">
    <property type="term" value="C:cytoplasm"/>
    <property type="evidence" value="ECO:0007669"/>
    <property type="project" value="UniProtKB-SubCell"/>
</dbReference>
<feature type="binding site" description="in other chain" evidence="8">
    <location>
        <position position="303"/>
    </location>
    <ligand>
        <name>IMP</name>
        <dbReference type="ChEBI" id="CHEBI:58053"/>
        <note>ligand shared between dimeric partners</note>
    </ligand>
</feature>
<evidence type="ECO:0000256" key="1">
    <source>
        <dbReference type="ARBA" id="ARBA00011738"/>
    </source>
</evidence>
<dbReference type="FunFam" id="3.90.170.10:FF:000001">
    <property type="entry name" value="Adenylosuccinate synthetase"/>
    <property type="match status" value="1"/>
</dbReference>